<evidence type="ECO:0000313" key="2">
    <source>
        <dbReference type="EMBL" id="KNG85993.1"/>
    </source>
</evidence>
<sequence>MTGADINAILGTIGIQFTGWASASADPASQNDHSCELTKDEVKDLVRRIDRLAEVLERQNINRGNPLIEGGPTRSGSPAMVTLNLGGPVVVMAPRYHSGTSDKLALLRSVGD</sequence>
<name>A0A0L1J3K6_ASPN3</name>
<dbReference type="RefSeq" id="XP_015406916.1">
    <property type="nucleotide sequence ID" value="XM_015550328.1"/>
</dbReference>
<feature type="coiled-coil region" evidence="1">
    <location>
        <begin position="35"/>
        <end position="62"/>
    </location>
</feature>
<evidence type="ECO:0000256" key="1">
    <source>
        <dbReference type="SAM" id="Coils"/>
    </source>
</evidence>
<keyword evidence="1" id="KW-0175">Coiled coil</keyword>
<comment type="caution">
    <text evidence="2">The sequence shown here is derived from an EMBL/GenBank/DDBJ whole genome shotgun (WGS) entry which is preliminary data.</text>
</comment>
<dbReference type="AlphaFoldDB" id="A0A0L1J3K6"/>
<protein>
    <submittedName>
        <fullName evidence="2">Uncharacterized protein</fullName>
    </submittedName>
</protein>
<proteinExistence type="predicted"/>
<dbReference type="GeneID" id="26806875"/>
<reference evidence="2 3" key="1">
    <citation type="submission" date="2014-06" db="EMBL/GenBank/DDBJ databases">
        <title>The Genome of the Aflatoxigenic Filamentous Fungus Aspergillus nomius.</title>
        <authorList>
            <person name="Moore M.G."/>
            <person name="Shannon B.M."/>
            <person name="Brian M.M."/>
        </authorList>
    </citation>
    <scope>NUCLEOTIDE SEQUENCE [LARGE SCALE GENOMIC DNA]</scope>
    <source>
        <strain evidence="2 3">NRRL 13137</strain>
    </source>
</reference>
<organism evidence="2 3">
    <name type="scientific">Aspergillus nomiae NRRL (strain ATCC 15546 / NRRL 13137 / CBS 260.88 / M93)</name>
    <dbReference type="NCBI Taxonomy" id="1509407"/>
    <lineage>
        <taxon>Eukaryota</taxon>
        <taxon>Fungi</taxon>
        <taxon>Dikarya</taxon>
        <taxon>Ascomycota</taxon>
        <taxon>Pezizomycotina</taxon>
        <taxon>Eurotiomycetes</taxon>
        <taxon>Eurotiomycetidae</taxon>
        <taxon>Eurotiales</taxon>
        <taxon>Aspergillaceae</taxon>
        <taxon>Aspergillus</taxon>
        <taxon>Aspergillus subgen. Circumdati</taxon>
    </lineage>
</organism>
<dbReference type="EMBL" id="JNOM01000133">
    <property type="protein sequence ID" value="KNG85993.1"/>
    <property type="molecule type" value="Genomic_DNA"/>
</dbReference>
<dbReference type="Proteomes" id="UP000037505">
    <property type="component" value="Unassembled WGS sequence"/>
</dbReference>
<gene>
    <name evidence="2" type="ORF">ANOM_005071</name>
</gene>
<evidence type="ECO:0000313" key="3">
    <source>
        <dbReference type="Proteomes" id="UP000037505"/>
    </source>
</evidence>
<keyword evidence="3" id="KW-1185">Reference proteome</keyword>
<accession>A0A0L1J3K6</accession>